<dbReference type="Gene3D" id="3.90.400.10">
    <property type="entry name" value="Oligo-1,6-glucosidase, Domain 2"/>
    <property type="match status" value="1"/>
</dbReference>
<dbReference type="Pfam" id="PF00128">
    <property type="entry name" value="Alpha-amylase"/>
    <property type="match status" value="1"/>
</dbReference>
<dbReference type="InterPro" id="IPR045857">
    <property type="entry name" value="O16G_dom_2"/>
</dbReference>
<dbReference type="CDD" id="cd11316">
    <property type="entry name" value="AmyAc_bac2_AmyA"/>
    <property type="match status" value="1"/>
</dbReference>
<dbReference type="RefSeq" id="WP_189482369.1">
    <property type="nucleotide sequence ID" value="NZ_BMYR01000006.1"/>
</dbReference>
<sequence length="577" mass="64364">MFKTSLTAIAIALALTACKPAPQQASAAAEPAVSAANATATQQAPWWDDAVFYQIWPRSFYDTTGNGHGDFNGMTAKLPYLQELGVDAIWLTPMFEAPSYHGYDFTEFYQVESDYGSMAEFEAFIKAADAKGMKVILDLVINHISREHEWFRKSAEGVAPYKDYFVWRKDLPAKGEGWGHAWDTNDNPEAVWHFDERRGEYYYAAFGATQPDLNLEHPDVIAEMKKMAKFWLDKGVAGFRLDAVRFVMESGPDGQADLPETIDYWRDFNAYVKSVNTEAYLVGEAWVDIPVAAKYWGEGKGLDQGFDFEIGYKIIGQLKQGAGNAAQFGTMSDIQGSGTQSGELHPLQENLQRRLDSSAPLAFFSPFLTNHDQDRVAFQFADARATVLQKSKLAAAMLFSSPGTKYIYYGEEIGLTQAQSGHDVYKRAPMLWNTETQAGFTAAPLSWVEQKELFTVQFDNWWPGFLQQQLSAGGNTVAEQQAQPDSLWRLYQFLIAQKKQRPELKLAGSYQVTEPAAGLLQIDRELNGSRTRFVLNLSAHSQDISATLDTKLNASWGFELNASQLAPYGLAVLQSSN</sequence>
<feature type="signal peptide" evidence="2">
    <location>
        <begin position="1"/>
        <end position="27"/>
    </location>
</feature>
<dbReference type="Gene3D" id="3.20.20.80">
    <property type="entry name" value="Glycosidases"/>
    <property type="match status" value="1"/>
</dbReference>
<gene>
    <name evidence="4" type="ORF">GCM10008111_16460</name>
</gene>
<accession>A0ABQ2WME2</accession>
<comment type="caution">
    <text evidence="4">The sequence shown here is derived from an EMBL/GenBank/DDBJ whole genome shotgun (WGS) entry which is preliminary data.</text>
</comment>
<evidence type="ECO:0000313" key="5">
    <source>
        <dbReference type="Proteomes" id="UP000634667"/>
    </source>
</evidence>
<dbReference type="SMART" id="SM00642">
    <property type="entry name" value="Aamy"/>
    <property type="match status" value="1"/>
</dbReference>
<dbReference type="InterPro" id="IPR006047">
    <property type="entry name" value="GH13_cat_dom"/>
</dbReference>
<feature type="domain" description="Glycosyl hydrolase family 13 catalytic" evidence="3">
    <location>
        <begin position="54"/>
        <end position="441"/>
    </location>
</feature>
<protein>
    <submittedName>
        <fullName evidence="4">Alpha-amylase</fullName>
    </submittedName>
</protein>
<feature type="chain" id="PRO_5046455795" evidence="2">
    <location>
        <begin position="28"/>
        <end position="577"/>
    </location>
</feature>
<proteinExistence type="inferred from homology"/>
<evidence type="ECO:0000313" key="4">
    <source>
        <dbReference type="EMBL" id="GGW61015.1"/>
    </source>
</evidence>
<dbReference type="PANTHER" id="PTHR10357:SF179">
    <property type="entry name" value="NEUTRAL AND BASIC AMINO ACID TRANSPORT PROTEIN RBAT"/>
    <property type="match status" value="1"/>
</dbReference>
<keyword evidence="5" id="KW-1185">Reference proteome</keyword>
<reference evidence="5" key="1">
    <citation type="journal article" date="2019" name="Int. J. Syst. Evol. Microbiol.">
        <title>The Global Catalogue of Microorganisms (GCM) 10K type strain sequencing project: providing services to taxonomists for standard genome sequencing and annotation.</title>
        <authorList>
            <consortium name="The Broad Institute Genomics Platform"/>
            <consortium name="The Broad Institute Genome Sequencing Center for Infectious Disease"/>
            <person name="Wu L."/>
            <person name="Ma J."/>
        </authorList>
    </citation>
    <scope>NUCLEOTIDE SEQUENCE [LARGE SCALE GENOMIC DNA]</scope>
    <source>
        <strain evidence="5">KCTC 23723</strain>
    </source>
</reference>
<dbReference type="EMBL" id="BMYR01000006">
    <property type="protein sequence ID" value="GGW61015.1"/>
    <property type="molecule type" value="Genomic_DNA"/>
</dbReference>
<comment type="similarity">
    <text evidence="1">Belongs to the glycosyl hydrolase 13 family.</text>
</comment>
<evidence type="ECO:0000256" key="1">
    <source>
        <dbReference type="ARBA" id="ARBA00008061"/>
    </source>
</evidence>
<dbReference type="Proteomes" id="UP000634667">
    <property type="component" value="Unassembled WGS sequence"/>
</dbReference>
<name>A0ABQ2WME2_9ALTE</name>
<organism evidence="4 5">
    <name type="scientific">Alishewanella tabrizica</name>
    <dbReference type="NCBI Taxonomy" id="671278"/>
    <lineage>
        <taxon>Bacteria</taxon>
        <taxon>Pseudomonadati</taxon>
        <taxon>Pseudomonadota</taxon>
        <taxon>Gammaproteobacteria</taxon>
        <taxon>Alteromonadales</taxon>
        <taxon>Alteromonadaceae</taxon>
        <taxon>Alishewanella</taxon>
    </lineage>
</organism>
<evidence type="ECO:0000256" key="2">
    <source>
        <dbReference type="SAM" id="SignalP"/>
    </source>
</evidence>
<dbReference type="PROSITE" id="PS51257">
    <property type="entry name" value="PROKAR_LIPOPROTEIN"/>
    <property type="match status" value="1"/>
</dbReference>
<dbReference type="InterPro" id="IPR017853">
    <property type="entry name" value="GH"/>
</dbReference>
<evidence type="ECO:0000259" key="3">
    <source>
        <dbReference type="SMART" id="SM00642"/>
    </source>
</evidence>
<keyword evidence="2" id="KW-0732">Signal</keyword>
<dbReference type="PANTHER" id="PTHR10357">
    <property type="entry name" value="ALPHA-AMYLASE FAMILY MEMBER"/>
    <property type="match status" value="1"/>
</dbReference>
<dbReference type="SUPFAM" id="SSF51445">
    <property type="entry name" value="(Trans)glycosidases"/>
    <property type="match status" value="1"/>
</dbReference>